<dbReference type="Proteomes" id="UP001054945">
    <property type="component" value="Unassembled WGS sequence"/>
</dbReference>
<reference evidence="1 2" key="1">
    <citation type="submission" date="2021-06" db="EMBL/GenBank/DDBJ databases">
        <title>Caerostris extrusa draft genome.</title>
        <authorList>
            <person name="Kono N."/>
            <person name="Arakawa K."/>
        </authorList>
    </citation>
    <scope>NUCLEOTIDE SEQUENCE [LARGE SCALE GENOMIC DNA]</scope>
</reference>
<gene>
    <name evidence="1" type="ORF">CEXT_263661</name>
</gene>
<dbReference type="EMBL" id="BPLR01015612">
    <property type="protein sequence ID" value="GIY77368.1"/>
    <property type="molecule type" value="Genomic_DNA"/>
</dbReference>
<protein>
    <submittedName>
        <fullName evidence="1">Uncharacterized protein</fullName>
    </submittedName>
</protein>
<evidence type="ECO:0000313" key="1">
    <source>
        <dbReference type="EMBL" id="GIY77368.1"/>
    </source>
</evidence>
<accession>A0AAV4W534</accession>
<comment type="caution">
    <text evidence="1">The sequence shown here is derived from an EMBL/GenBank/DDBJ whole genome shotgun (WGS) entry which is preliminary data.</text>
</comment>
<keyword evidence="2" id="KW-1185">Reference proteome</keyword>
<proteinExistence type="predicted"/>
<evidence type="ECO:0000313" key="2">
    <source>
        <dbReference type="Proteomes" id="UP001054945"/>
    </source>
</evidence>
<sequence>MSLKSLTIFIHHQRVSTKNANTPVTPTSKVKVEKAQMQTKYMSLGNPSPEPKKSRDFLSDELKHGLEKQKKEKYCEMKGRTSVNRASYIQTLLESSKSSGDGKLLYLGERHESKEEKIALSTVAEFLTSLRRELVRR</sequence>
<organism evidence="1 2">
    <name type="scientific">Caerostris extrusa</name>
    <name type="common">Bark spider</name>
    <name type="synonym">Caerostris bankana</name>
    <dbReference type="NCBI Taxonomy" id="172846"/>
    <lineage>
        <taxon>Eukaryota</taxon>
        <taxon>Metazoa</taxon>
        <taxon>Ecdysozoa</taxon>
        <taxon>Arthropoda</taxon>
        <taxon>Chelicerata</taxon>
        <taxon>Arachnida</taxon>
        <taxon>Araneae</taxon>
        <taxon>Araneomorphae</taxon>
        <taxon>Entelegynae</taxon>
        <taxon>Araneoidea</taxon>
        <taxon>Araneidae</taxon>
        <taxon>Caerostris</taxon>
    </lineage>
</organism>
<name>A0AAV4W534_CAEEX</name>
<dbReference type="AlphaFoldDB" id="A0AAV4W534"/>